<dbReference type="Pfam" id="PF00385">
    <property type="entry name" value="Chromo"/>
    <property type="match status" value="1"/>
</dbReference>
<dbReference type="InterPro" id="IPR016197">
    <property type="entry name" value="Chromo-like_dom_sf"/>
</dbReference>
<feature type="non-terminal residue" evidence="2">
    <location>
        <position position="1"/>
    </location>
</feature>
<dbReference type="EMBL" id="NBNE01022882">
    <property type="protein sequence ID" value="OWY90460.1"/>
    <property type="molecule type" value="Genomic_DNA"/>
</dbReference>
<evidence type="ECO:0000313" key="2">
    <source>
        <dbReference type="EMBL" id="OWY90460.1"/>
    </source>
</evidence>
<evidence type="ECO:0000259" key="1">
    <source>
        <dbReference type="PROSITE" id="PS50013"/>
    </source>
</evidence>
<name>A0A225UBZ4_9STRA</name>
<dbReference type="SUPFAM" id="SSF54160">
    <property type="entry name" value="Chromo domain-like"/>
    <property type="match status" value="1"/>
</dbReference>
<dbReference type="InterPro" id="IPR000953">
    <property type="entry name" value="Chromo/chromo_shadow_dom"/>
</dbReference>
<keyword evidence="3" id="KW-1185">Reference proteome</keyword>
<dbReference type="InterPro" id="IPR023780">
    <property type="entry name" value="Chromo_domain"/>
</dbReference>
<dbReference type="Gene3D" id="2.40.50.40">
    <property type="match status" value="1"/>
</dbReference>
<dbReference type="PROSITE" id="PS50013">
    <property type="entry name" value="CHROMO_2"/>
    <property type="match status" value="1"/>
</dbReference>
<protein>
    <recommendedName>
        <fullName evidence="1">Chromo domain-containing protein</fullName>
    </recommendedName>
</protein>
<proteinExistence type="predicted"/>
<comment type="caution">
    <text evidence="2">The sequence shown here is derived from an EMBL/GenBank/DDBJ whole genome shotgun (WGS) entry which is preliminary data.</text>
</comment>
<dbReference type="AlphaFoldDB" id="A0A225UBZ4"/>
<feature type="domain" description="Chromo" evidence="1">
    <location>
        <begin position="64"/>
        <end position="107"/>
    </location>
</feature>
<dbReference type="Proteomes" id="UP000198211">
    <property type="component" value="Unassembled WGS sequence"/>
</dbReference>
<accession>A0A225UBZ4</accession>
<reference evidence="3" key="1">
    <citation type="submission" date="2017-03" db="EMBL/GenBank/DDBJ databases">
        <title>Phytopthora megakarya and P. palmivora, two closely related causual agents of cacao black pod achieved similar genome size and gene model numbers by different mechanisms.</title>
        <authorList>
            <person name="Ali S."/>
            <person name="Shao J."/>
            <person name="Larry D.J."/>
            <person name="Kronmiller B."/>
            <person name="Shen D."/>
            <person name="Strem M.D."/>
            <person name="Melnick R.L."/>
            <person name="Guiltinan M.J."/>
            <person name="Tyler B.M."/>
            <person name="Meinhardt L.W."/>
            <person name="Bailey B.A."/>
        </authorList>
    </citation>
    <scope>NUCLEOTIDE SEQUENCE [LARGE SCALE GENOMIC DNA]</scope>
    <source>
        <strain evidence="3">zdho120</strain>
    </source>
</reference>
<evidence type="ECO:0000313" key="3">
    <source>
        <dbReference type="Proteomes" id="UP000198211"/>
    </source>
</evidence>
<sequence length="142" mass="16650">RLEIAGSTYSIFPVVHVSKNKKLVKVFPDRPVTRLNGSEGDRVDFDESLLPEDSWIQGRDPDEYEVERISDMRTGKRTRYGRIYREFLVHWRGYEDPTWIDEADLNCGAFREQGIHTGELVISVVESRWICKEVADWRTEVM</sequence>
<gene>
    <name evidence="2" type="ORF">PHMEG_00041403</name>
</gene>
<organism evidence="2 3">
    <name type="scientific">Phytophthora megakarya</name>
    <dbReference type="NCBI Taxonomy" id="4795"/>
    <lineage>
        <taxon>Eukaryota</taxon>
        <taxon>Sar</taxon>
        <taxon>Stramenopiles</taxon>
        <taxon>Oomycota</taxon>
        <taxon>Peronosporomycetes</taxon>
        <taxon>Peronosporales</taxon>
        <taxon>Peronosporaceae</taxon>
        <taxon>Phytophthora</taxon>
    </lineage>
</organism>
<dbReference type="CDD" id="cd00024">
    <property type="entry name" value="CD_CSD"/>
    <property type="match status" value="1"/>
</dbReference>